<keyword evidence="1" id="KW-0812">Transmembrane</keyword>
<reference evidence="2 3" key="1">
    <citation type="submission" date="2014-03" db="EMBL/GenBank/DDBJ databases">
        <title>Bradyrhizobium valentinum sp. nov., isolated from effective nodules of Lupinus mariae-josephae, a lupine endemic of basic-lime soils in Eastern Spain.</title>
        <authorList>
            <person name="Duran D."/>
            <person name="Rey L."/>
            <person name="Navarro A."/>
            <person name="Busquets A."/>
            <person name="Imperial J."/>
            <person name="Ruiz-Argueso T."/>
        </authorList>
    </citation>
    <scope>NUCLEOTIDE SEQUENCE [LARGE SCALE GENOMIC DNA]</scope>
    <source>
        <strain evidence="2 3">LmjM3</strain>
    </source>
</reference>
<feature type="transmembrane region" description="Helical" evidence="1">
    <location>
        <begin position="97"/>
        <end position="115"/>
    </location>
</feature>
<feature type="transmembrane region" description="Helical" evidence="1">
    <location>
        <begin position="70"/>
        <end position="91"/>
    </location>
</feature>
<feature type="transmembrane region" description="Helical" evidence="1">
    <location>
        <begin position="161"/>
        <end position="179"/>
    </location>
</feature>
<organism evidence="2 3">
    <name type="scientific">Bradyrhizobium valentinum</name>
    <dbReference type="NCBI Taxonomy" id="1518501"/>
    <lineage>
        <taxon>Bacteria</taxon>
        <taxon>Pseudomonadati</taxon>
        <taxon>Pseudomonadota</taxon>
        <taxon>Alphaproteobacteria</taxon>
        <taxon>Hyphomicrobiales</taxon>
        <taxon>Nitrobacteraceae</taxon>
        <taxon>Bradyrhizobium</taxon>
    </lineage>
</organism>
<name>A0A0R3LDJ5_9BRAD</name>
<dbReference type="STRING" id="1518501.CQ10_02545"/>
<dbReference type="AlphaFoldDB" id="A0A0R3LDJ5"/>
<keyword evidence="3" id="KW-1185">Reference proteome</keyword>
<protein>
    <submittedName>
        <fullName evidence="2">Uncharacterized protein</fullName>
    </submittedName>
</protein>
<evidence type="ECO:0000256" key="1">
    <source>
        <dbReference type="SAM" id="Phobius"/>
    </source>
</evidence>
<gene>
    <name evidence="2" type="ORF">CP49_17695</name>
</gene>
<evidence type="ECO:0000313" key="2">
    <source>
        <dbReference type="EMBL" id="KRR12673.1"/>
    </source>
</evidence>
<dbReference type="EMBL" id="LLXX01000026">
    <property type="protein sequence ID" value="KRR12673.1"/>
    <property type="molecule type" value="Genomic_DNA"/>
</dbReference>
<proteinExistence type="predicted"/>
<sequence length="186" mass="20299">MRTFIQSVIAVVAGFLLMWPLGYAYAALGWPTFHLWGLMHGTFVAAWPALSVLAFLALGYLPLFRSIDDAALLIVGLVWGLLLATAFNIRHALGFEIAYGLFSATAVIVAALCTFAKHRLRLALLVISPLVFLNLDLLLAPPTLEQFLSQTIFDLRALLPPLAFSLAGYVLGSLVRFVIKRSARTA</sequence>
<dbReference type="RefSeq" id="WP_057849035.1">
    <property type="nucleotide sequence ID" value="NZ_LLXX01000026.1"/>
</dbReference>
<feature type="transmembrane region" description="Helical" evidence="1">
    <location>
        <begin position="122"/>
        <end position="141"/>
    </location>
</feature>
<accession>A0A0R3LDJ5</accession>
<keyword evidence="1" id="KW-1133">Transmembrane helix</keyword>
<comment type="caution">
    <text evidence="2">The sequence shown here is derived from an EMBL/GenBank/DDBJ whole genome shotgun (WGS) entry which is preliminary data.</text>
</comment>
<keyword evidence="1" id="KW-0472">Membrane</keyword>
<feature type="transmembrane region" description="Helical" evidence="1">
    <location>
        <begin position="42"/>
        <end position="63"/>
    </location>
</feature>
<dbReference type="Proteomes" id="UP000051913">
    <property type="component" value="Unassembled WGS sequence"/>
</dbReference>
<evidence type="ECO:0000313" key="3">
    <source>
        <dbReference type="Proteomes" id="UP000051913"/>
    </source>
</evidence>